<feature type="compositionally biased region" description="Basic and acidic residues" evidence="2">
    <location>
        <begin position="339"/>
        <end position="348"/>
    </location>
</feature>
<keyword evidence="1" id="KW-0175">Coiled coil</keyword>
<accession>A0A024TP09</accession>
<dbReference type="eggNOG" id="KOG0017">
    <property type="taxonomic scope" value="Eukaryota"/>
</dbReference>
<feature type="region of interest" description="Disordered" evidence="2">
    <location>
        <begin position="339"/>
        <end position="363"/>
    </location>
</feature>
<dbReference type="Pfam" id="PF00078">
    <property type="entry name" value="RVT_1"/>
    <property type="match status" value="1"/>
</dbReference>
<dbReference type="EMBL" id="KI913982">
    <property type="protein sequence ID" value="ETV95092.1"/>
    <property type="molecule type" value="Genomic_DNA"/>
</dbReference>
<dbReference type="InterPro" id="IPR000477">
    <property type="entry name" value="RT_dom"/>
</dbReference>
<dbReference type="RefSeq" id="XP_008876265.1">
    <property type="nucleotide sequence ID" value="XM_008878043.1"/>
</dbReference>
<evidence type="ECO:0000259" key="3">
    <source>
        <dbReference type="Pfam" id="PF00078"/>
    </source>
</evidence>
<evidence type="ECO:0000256" key="1">
    <source>
        <dbReference type="SAM" id="Coils"/>
    </source>
</evidence>
<organism evidence="4">
    <name type="scientific">Aphanomyces invadans</name>
    <dbReference type="NCBI Taxonomy" id="157072"/>
    <lineage>
        <taxon>Eukaryota</taxon>
        <taxon>Sar</taxon>
        <taxon>Stramenopiles</taxon>
        <taxon>Oomycota</taxon>
        <taxon>Saprolegniomycetes</taxon>
        <taxon>Saprolegniales</taxon>
        <taxon>Verrucalvaceae</taxon>
        <taxon>Aphanomyces</taxon>
    </lineage>
</organism>
<dbReference type="PANTHER" id="PTHR33064:SF37">
    <property type="entry name" value="RIBONUCLEASE H"/>
    <property type="match status" value="1"/>
</dbReference>
<dbReference type="Gene3D" id="3.10.10.10">
    <property type="entry name" value="HIV Type 1 Reverse Transcriptase, subunit A, domain 1"/>
    <property type="match status" value="1"/>
</dbReference>
<protein>
    <recommendedName>
        <fullName evidence="3">Reverse transcriptase domain-containing protein</fullName>
    </recommendedName>
</protein>
<proteinExistence type="predicted"/>
<name>A0A024TP09_9STRA</name>
<evidence type="ECO:0000256" key="2">
    <source>
        <dbReference type="SAM" id="MobiDB-lite"/>
    </source>
</evidence>
<dbReference type="InterPro" id="IPR051320">
    <property type="entry name" value="Viral_Replic_Matur_Polypro"/>
</dbReference>
<feature type="coiled-coil region" evidence="1">
    <location>
        <begin position="66"/>
        <end position="93"/>
    </location>
</feature>
<dbReference type="Gene3D" id="3.30.70.270">
    <property type="match status" value="1"/>
</dbReference>
<dbReference type="InterPro" id="IPR043128">
    <property type="entry name" value="Rev_trsase/Diguanyl_cyclase"/>
</dbReference>
<evidence type="ECO:0000313" key="4">
    <source>
        <dbReference type="EMBL" id="ETV95092.1"/>
    </source>
</evidence>
<feature type="domain" description="Reverse transcriptase" evidence="3">
    <location>
        <begin position="595"/>
        <end position="736"/>
    </location>
</feature>
<dbReference type="AlphaFoldDB" id="A0A024TP09"/>
<dbReference type="GeneID" id="20088425"/>
<gene>
    <name evidence="4" type="ORF">H310_11375</name>
</gene>
<dbReference type="OrthoDB" id="113362at2759"/>
<sequence length="857" mass="96493">METVVAVPLPPPTQAELDELRMQSVERAAATSSHFNQMTYDELAQFHAQRSAMAQHLEEERPLDMAAAMEKNRQEQEESRAALSRQQEELVRQLEEMKRPMAEQSRLSEAHHDMLRQASDAMLQQHYKVEELNQKVRRDSESWGLFAEETSQRSAFTTGRAAEAPRLENLMGVQQVPYKGSTKRERREFMDEYLAYSRRVERASIVPRVCAHDCGKSFDDITENDWRDYILSARAVQELDLDAATKTMASLNMDTKIRDAESRVGRLLADFYEKLEQLDVPHLPEQEPKQSVKILTAAIQPHQLKSTVERQLARETNKAYKLDVHSAKMFGEKARRFVPTKKRDRDASVKTQSTTAAASSRGNGCLKCGSDEHRVFKCPKVQPGEAQLLLDQRFKEPHGASSAASEKRDDAKCKINGTAVDPQDALVIDCPRTVACDVNGVTALALLDSGADQSLTVDREVKLRLTFDTTEGTLVLSNLKCWLAAMPLKDGLGGVIVSRDVMARLGYCPQLLSAQTRQCAECVVETMNKPTSSPEEVSLYPEEERAWCGDDFVTQLPMLFVRYEDVFRLTLGAEPVRGAVLSYPHSKWCSAPLIVKKPDANDFRVTVDVRPINAQTERILWPMPMLEVILDHLAGAEVFFTLDFFKGYWQFALDKTSQEMFLFLTDTGDYTPTRVLMGGTDSVAYCQSSVQEMFASELYNSLLVWLVDLLGYEKSKQDLLVALERVLVICQERGLKRRALERARRFGLVQGSAQPTRWCGRIVSSAGVKHDPERIKALKELKMPKVAKVLLAEVGWNADHAACLDQCKEALNRVVTLAHPKQDRLICVSPDASDLHWGGVVIQIPRAANWTVKTTSR</sequence>
<feature type="compositionally biased region" description="Polar residues" evidence="2">
    <location>
        <begin position="349"/>
        <end position="362"/>
    </location>
</feature>
<dbReference type="CDD" id="cd01647">
    <property type="entry name" value="RT_LTR"/>
    <property type="match status" value="1"/>
</dbReference>
<dbReference type="InterPro" id="IPR043502">
    <property type="entry name" value="DNA/RNA_pol_sf"/>
</dbReference>
<dbReference type="PANTHER" id="PTHR33064">
    <property type="entry name" value="POL PROTEIN"/>
    <property type="match status" value="1"/>
</dbReference>
<dbReference type="SUPFAM" id="SSF56672">
    <property type="entry name" value="DNA/RNA polymerases"/>
    <property type="match status" value="1"/>
</dbReference>
<reference evidence="4" key="1">
    <citation type="submission" date="2013-12" db="EMBL/GenBank/DDBJ databases">
        <title>The Genome Sequence of Aphanomyces invadans NJM9701.</title>
        <authorList>
            <consortium name="The Broad Institute Genomics Platform"/>
            <person name="Russ C."/>
            <person name="Tyler B."/>
            <person name="van West P."/>
            <person name="Dieguez-Uribeondo J."/>
            <person name="Young S.K."/>
            <person name="Zeng Q."/>
            <person name="Gargeya S."/>
            <person name="Fitzgerald M."/>
            <person name="Abouelleil A."/>
            <person name="Alvarado L."/>
            <person name="Chapman S.B."/>
            <person name="Gainer-Dewar J."/>
            <person name="Goldberg J."/>
            <person name="Griggs A."/>
            <person name="Gujja S."/>
            <person name="Hansen M."/>
            <person name="Howarth C."/>
            <person name="Imamovic A."/>
            <person name="Ireland A."/>
            <person name="Larimer J."/>
            <person name="McCowan C."/>
            <person name="Murphy C."/>
            <person name="Pearson M."/>
            <person name="Poon T.W."/>
            <person name="Priest M."/>
            <person name="Roberts A."/>
            <person name="Saif S."/>
            <person name="Shea T."/>
            <person name="Sykes S."/>
            <person name="Wortman J."/>
            <person name="Nusbaum C."/>
            <person name="Birren B."/>
        </authorList>
    </citation>
    <scope>NUCLEOTIDE SEQUENCE [LARGE SCALE GENOMIC DNA]</scope>
    <source>
        <strain evidence="4">NJM9701</strain>
    </source>
</reference>
<dbReference type="VEuPathDB" id="FungiDB:H310_11375"/>